<feature type="binding site" evidence="2">
    <location>
        <position position="14"/>
    </location>
    <ligand>
        <name>Mg(2+)</name>
        <dbReference type="ChEBI" id="CHEBI:18420"/>
    </ligand>
</feature>
<evidence type="ECO:0000313" key="3">
    <source>
        <dbReference type="EMBL" id="TKB56634.1"/>
    </source>
</evidence>
<dbReference type="GO" id="GO:0050194">
    <property type="term" value="F:phosphonoacetaldehyde hydrolase activity"/>
    <property type="evidence" value="ECO:0007669"/>
    <property type="project" value="UniProtKB-UniRule"/>
</dbReference>
<keyword evidence="2 3" id="KW-0378">Hydrolase</keyword>
<dbReference type="InterPro" id="IPR023214">
    <property type="entry name" value="HAD_sf"/>
</dbReference>
<accession>A0A4V5NWC8</accession>
<dbReference type="GO" id="GO:0005829">
    <property type="term" value="C:cytosol"/>
    <property type="evidence" value="ECO:0007669"/>
    <property type="project" value="TreeGrafter"/>
</dbReference>
<dbReference type="EC" id="3.11.1.1" evidence="2"/>
<dbReference type="InterPro" id="IPR050155">
    <property type="entry name" value="HAD-like_hydrolase_sf"/>
</dbReference>
<dbReference type="SFLD" id="SFLDG01129">
    <property type="entry name" value="C1.5:_HAD__Beta-PGM__Phosphata"/>
    <property type="match status" value="1"/>
</dbReference>
<dbReference type="PANTHER" id="PTHR43434:SF19">
    <property type="entry name" value="PHOSPHONOACETALDEHYDE HYDROLASE"/>
    <property type="match status" value="1"/>
</dbReference>
<evidence type="ECO:0000313" key="4">
    <source>
        <dbReference type="Proteomes" id="UP000305675"/>
    </source>
</evidence>
<dbReference type="GO" id="GO:0008967">
    <property type="term" value="F:phosphoglycolate phosphatase activity"/>
    <property type="evidence" value="ECO:0007669"/>
    <property type="project" value="TreeGrafter"/>
</dbReference>
<dbReference type="Gene3D" id="3.40.50.1000">
    <property type="entry name" value="HAD superfamily/HAD-like"/>
    <property type="match status" value="1"/>
</dbReference>
<dbReference type="Gene3D" id="1.10.150.240">
    <property type="entry name" value="Putative phosphatase, domain 2"/>
    <property type="match status" value="1"/>
</dbReference>
<keyword evidence="2" id="KW-0460">Magnesium</keyword>
<dbReference type="RefSeq" id="WP_136862438.1">
    <property type="nucleotide sequence ID" value="NZ_SWCJ01000003.1"/>
</dbReference>
<feature type="active site" description="Nucleophile" evidence="2">
    <location>
        <position position="12"/>
    </location>
</feature>
<name>A0A4V5NWC8_9GAMM</name>
<gene>
    <name evidence="2" type="primary">phnX</name>
    <name evidence="3" type="ORF">FCL42_05730</name>
</gene>
<sequence length="269" mass="29140">MLNQHIDAVIFDWAGTICDYGSLAPLAAFQQLFANRGIDVSLQQAREPMGTEKKEHIRRMLAMPSIAQQWQQIYHSQATPADLDDLYQQLVPLQIEQINRRTALVPGTVETFKFLAQHHIAIGGNTGYGRLMIGDLVQQVAQQGARFDSIVAADEVIAARPGPGAALLNAVQLGVGSVTRCVKVDDTLPGIEEGINAGMWTVAVALSGNAVGMEFDHWQALSPEEQAELKQTAYTKLSQSGAHYIIDSVADLPSTLSEIAGRIANNELP</sequence>
<comment type="function">
    <text evidence="2">Involved in phosphonate degradation.</text>
</comment>
<dbReference type="SUPFAM" id="SSF56784">
    <property type="entry name" value="HAD-like"/>
    <property type="match status" value="1"/>
</dbReference>
<keyword evidence="1 2" id="KW-0704">Schiff base</keyword>
<feature type="binding site" evidence="2">
    <location>
        <position position="12"/>
    </location>
    <ligand>
        <name>Mg(2+)</name>
        <dbReference type="ChEBI" id="CHEBI:18420"/>
    </ligand>
</feature>
<comment type="similarity">
    <text evidence="2">Belongs to the HAD-like hydrolase superfamily. PhnX family.</text>
</comment>
<dbReference type="Pfam" id="PF00702">
    <property type="entry name" value="Hydrolase"/>
    <property type="match status" value="1"/>
</dbReference>
<comment type="cofactor">
    <cofactor evidence="2">
        <name>Mg(2+)</name>
        <dbReference type="ChEBI" id="CHEBI:18420"/>
    </cofactor>
    <text evidence="2">Binds 1 Mg(2+) ion per subunit.</text>
</comment>
<dbReference type="GO" id="GO:0000287">
    <property type="term" value="F:magnesium ion binding"/>
    <property type="evidence" value="ECO:0007669"/>
    <property type="project" value="UniProtKB-UniRule"/>
</dbReference>
<evidence type="ECO:0000256" key="1">
    <source>
        <dbReference type="ARBA" id="ARBA00023270"/>
    </source>
</evidence>
<protein>
    <recommendedName>
        <fullName evidence="2">Phosphonoacetaldehyde hydrolase</fullName>
        <shortName evidence="2">Phosphonatase</shortName>
        <ecNumber evidence="2">3.11.1.1</ecNumber>
    </recommendedName>
    <alternativeName>
        <fullName evidence="2">Phosphonoacetaldehyde phosphonohydrolase</fullName>
    </alternativeName>
</protein>
<dbReference type="InterPro" id="IPR006323">
    <property type="entry name" value="Phosphonoacetald_hydro"/>
</dbReference>
<comment type="caution">
    <text evidence="3">The sequence shown here is derived from an EMBL/GenBank/DDBJ whole genome shotgun (WGS) entry which is preliminary data.</text>
</comment>
<dbReference type="GO" id="GO:0006281">
    <property type="term" value="P:DNA repair"/>
    <property type="evidence" value="ECO:0007669"/>
    <property type="project" value="TreeGrafter"/>
</dbReference>
<dbReference type="NCBIfam" id="TIGR01509">
    <property type="entry name" value="HAD-SF-IA-v3"/>
    <property type="match status" value="1"/>
</dbReference>
<dbReference type="InterPro" id="IPR036412">
    <property type="entry name" value="HAD-like_sf"/>
</dbReference>
<dbReference type="PANTHER" id="PTHR43434">
    <property type="entry name" value="PHOSPHOGLYCOLATE PHOSPHATASE"/>
    <property type="match status" value="1"/>
</dbReference>
<keyword evidence="4" id="KW-1185">Reference proteome</keyword>
<dbReference type="OrthoDB" id="5504491at2"/>
<feature type="active site" description="Schiff-base intermediate with substrate" evidence="2">
    <location>
        <position position="53"/>
    </location>
</feature>
<dbReference type="AlphaFoldDB" id="A0A4V5NWC8"/>
<dbReference type="InterPro" id="IPR023198">
    <property type="entry name" value="PGP-like_dom2"/>
</dbReference>
<dbReference type="GO" id="GO:0019700">
    <property type="term" value="P:organic phosphonate catabolic process"/>
    <property type="evidence" value="ECO:0007669"/>
    <property type="project" value="InterPro"/>
</dbReference>
<comment type="subunit">
    <text evidence="2">Homodimer.</text>
</comment>
<feature type="binding site" evidence="2">
    <location>
        <position position="186"/>
    </location>
    <ligand>
        <name>Mg(2+)</name>
        <dbReference type="ChEBI" id="CHEBI:18420"/>
    </ligand>
</feature>
<keyword evidence="2" id="KW-0479">Metal-binding</keyword>
<dbReference type="EMBL" id="SWCJ01000003">
    <property type="protein sequence ID" value="TKB56634.1"/>
    <property type="molecule type" value="Genomic_DNA"/>
</dbReference>
<reference evidence="3 4" key="1">
    <citation type="submission" date="2019-04" db="EMBL/GenBank/DDBJ databases">
        <authorList>
            <person name="Hwang J.C."/>
        </authorList>
    </citation>
    <scope>NUCLEOTIDE SEQUENCE [LARGE SCALE GENOMIC DNA]</scope>
    <source>
        <strain evidence="3 4">IMCC35002</strain>
    </source>
</reference>
<dbReference type="HAMAP" id="MF_01375">
    <property type="entry name" value="PhnX"/>
    <property type="match status" value="1"/>
</dbReference>
<dbReference type="SFLD" id="SFLDG01135">
    <property type="entry name" value="C1.5.6:_HAD__Beta-PGM__Phospha"/>
    <property type="match status" value="1"/>
</dbReference>
<dbReference type="NCBIfam" id="TIGR01422">
    <property type="entry name" value="phosphonatase"/>
    <property type="match status" value="1"/>
</dbReference>
<dbReference type="InterPro" id="IPR006439">
    <property type="entry name" value="HAD-SF_hydro_IA"/>
</dbReference>
<dbReference type="SFLD" id="SFLDS00003">
    <property type="entry name" value="Haloacid_Dehalogenase"/>
    <property type="match status" value="1"/>
</dbReference>
<proteinExistence type="inferred from homology"/>
<dbReference type="Proteomes" id="UP000305675">
    <property type="component" value="Unassembled WGS sequence"/>
</dbReference>
<organism evidence="3 4">
    <name type="scientific">Ferrimonas aestuarii</name>
    <dbReference type="NCBI Taxonomy" id="2569539"/>
    <lineage>
        <taxon>Bacteria</taxon>
        <taxon>Pseudomonadati</taxon>
        <taxon>Pseudomonadota</taxon>
        <taxon>Gammaproteobacteria</taxon>
        <taxon>Alteromonadales</taxon>
        <taxon>Ferrimonadaceae</taxon>
        <taxon>Ferrimonas</taxon>
    </lineage>
</organism>
<comment type="catalytic activity">
    <reaction evidence="2">
        <text>phosphonoacetaldehyde + H2O = acetaldehyde + phosphate + H(+)</text>
        <dbReference type="Rhea" id="RHEA:18905"/>
        <dbReference type="ChEBI" id="CHEBI:15343"/>
        <dbReference type="ChEBI" id="CHEBI:15377"/>
        <dbReference type="ChEBI" id="CHEBI:15378"/>
        <dbReference type="ChEBI" id="CHEBI:43474"/>
        <dbReference type="ChEBI" id="CHEBI:58383"/>
        <dbReference type="EC" id="3.11.1.1"/>
    </reaction>
</comment>
<evidence type="ECO:0000256" key="2">
    <source>
        <dbReference type="HAMAP-Rule" id="MF_01375"/>
    </source>
</evidence>